<accession>A0ABQ3YGB3</accession>
<feature type="transmembrane region" description="Helical" evidence="2">
    <location>
        <begin position="451"/>
        <end position="478"/>
    </location>
</feature>
<evidence type="ECO:0000256" key="2">
    <source>
        <dbReference type="SAM" id="Phobius"/>
    </source>
</evidence>
<keyword evidence="2" id="KW-1133">Transmembrane helix</keyword>
<keyword evidence="2" id="KW-0472">Membrane</keyword>
<feature type="region of interest" description="Disordered" evidence="1">
    <location>
        <begin position="1"/>
        <end position="40"/>
    </location>
</feature>
<feature type="transmembrane region" description="Helical" evidence="2">
    <location>
        <begin position="62"/>
        <end position="83"/>
    </location>
</feature>
<feature type="transmembrane region" description="Helical" evidence="2">
    <location>
        <begin position="356"/>
        <end position="375"/>
    </location>
</feature>
<reference evidence="3 4" key="1">
    <citation type="submission" date="2021-01" db="EMBL/GenBank/DDBJ databases">
        <title>Whole genome shotgun sequence of Actinoplanes deccanensis NBRC 13994.</title>
        <authorList>
            <person name="Komaki H."/>
            <person name="Tamura T."/>
        </authorList>
    </citation>
    <scope>NUCLEOTIDE SEQUENCE [LARGE SCALE GENOMIC DNA]</scope>
    <source>
        <strain evidence="3 4">NBRC 13994</strain>
    </source>
</reference>
<feature type="transmembrane region" description="Helical" evidence="2">
    <location>
        <begin position="423"/>
        <end position="445"/>
    </location>
</feature>
<feature type="transmembrane region" description="Helical" evidence="2">
    <location>
        <begin position="95"/>
        <end position="118"/>
    </location>
</feature>
<proteinExistence type="predicted"/>
<name>A0ABQ3YGB3_9ACTN</name>
<comment type="caution">
    <text evidence="3">The sequence shown here is derived from an EMBL/GenBank/DDBJ whole genome shotgun (WGS) entry which is preliminary data.</text>
</comment>
<feature type="transmembrane region" description="Helical" evidence="2">
    <location>
        <begin position="213"/>
        <end position="236"/>
    </location>
</feature>
<dbReference type="Proteomes" id="UP000609879">
    <property type="component" value="Unassembled WGS sequence"/>
</dbReference>
<feature type="transmembrane region" description="Helical" evidence="2">
    <location>
        <begin position="272"/>
        <end position="292"/>
    </location>
</feature>
<feature type="transmembrane region" description="Helical" evidence="2">
    <location>
        <begin position="139"/>
        <end position="161"/>
    </location>
</feature>
<protein>
    <recommendedName>
        <fullName evidence="5">ABC transporter permease</fullName>
    </recommendedName>
</protein>
<organism evidence="3 4">
    <name type="scientific">Paractinoplanes deccanensis</name>
    <dbReference type="NCBI Taxonomy" id="113561"/>
    <lineage>
        <taxon>Bacteria</taxon>
        <taxon>Bacillati</taxon>
        <taxon>Actinomycetota</taxon>
        <taxon>Actinomycetes</taxon>
        <taxon>Micromonosporales</taxon>
        <taxon>Micromonosporaceae</taxon>
        <taxon>Paractinoplanes</taxon>
    </lineage>
</organism>
<keyword evidence="4" id="KW-1185">Reference proteome</keyword>
<evidence type="ECO:0000313" key="3">
    <source>
        <dbReference type="EMBL" id="GID79032.1"/>
    </source>
</evidence>
<dbReference type="EMBL" id="BOMI01000156">
    <property type="protein sequence ID" value="GID79032.1"/>
    <property type="molecule type" value="Genomic_DNA"/>
</dbReference>
<evidence type="ECO:0000313" key="4">
    <source>
        <dbReference type="Proteomes" id="UP000609879"/>
    </source>
</evidence>
<evidence type="ECO:0008006" key="5">
    <source>
        <dbReference type="Google" id="ProtNLM"/>
    </source>
</evidence>
<evidence type="ECO:0000256" key="1">
    <source>
        <dbReference type="SAM" id="MobiDB-lite"/>
    </source>
</evidence>
<feature type="transmembrane region" description="Helical" evidence="2">
    <location>
        <begin position="173"/>
        <end position="193"/>
    </location>
</feature>
<feature type="transmembrane region" description="Helical" evidence="2">
    <location>
        <begin position="499"/>
        <end position="522"/>
    </location>
</feature>
<feature type="transmembrane region" description="Helical" evidence="2">
    <location>
        <begin position="534"/>
        <end position="553"/>
    </location>
</feature>
<sequence length="568" mass="57388">MALSPAANSEGPAANSEGPAANSEGPAANSEGPATKNGSPMPFVRLKLRLIANGLRGRPGRIALFVTGVLVSGIFAVAGYAIFAVPGVLDDGRAAATLLPLGGSALVLGWVVLPLVFFGVDESLDPARFALFPLRRRTLIAGLFTAALVGLPALATLVATAGTVSTAAQLGGGGAALVQFAGIVAGLLLCVAVSRSVTSAFATGLRSRRSRDLAVVLLAVVAALLGPLQLAVLAGLERADWEAFGTVARIAGWTPLGAPYSIGLDVAAGRAWAVPVKLLIVGAAIAGLLWWWSATLERAMLGAAASGRGGEAAETGSPVDRLVGRLLFGRRLPATRFGALVGREVRYWLRETRRRAALITFTVVGLFLPVSVSMSGGSPGLMGGFVGALAAVALANQFGYEGSAYAANMTAGVPGRTEIHSRAAAHALFTVPLLMVVAIVVALVSGRPEGLAAQFGGLVAAYGVGLGVVLPVSVIAAYALPETTSPFALSSGGGAAKGLLTLGAMLATVVVSVPLQVVAFFLGDVWLWLGLPAGIAYGCAAYLIGSGVAGDLLDRRMPELLAAVTPGR</sequence>
<gene>
    <name evidence="3" type="ORF">Ade02nite_76730</name>
</gene>
<keyword evidence="2" id="KW-0812">Transmembrane</keyword>